<feature type="transmembrane region" description="Helical" evidence="8">
    <location>
        <begin position="81"/>
        <end position="99"/>
    </location>
</feature>
<dbReference type="GO" id="GO:0022857">
    <property type="term" value="F:transmembrane transporter activity"/>
    <property type="evidence" value="ECO:0007669"/>
    <property type="project" value="InterPro"/>
</dbReference>
<evidence type="ECO:0000256" key="3">
    <source>
        <dbReference type="ARBA" id="ARBA00022448"/>
    </source>
</evidence>
<dbReference type="OrthoDB" id="4455417at2"/>
<dbReference type="CDD" id="cd06550">
    <property type="entry name" value="TM_ABC_iron-siderophores_like"/>
    <property type="match status" value="1"/>
</dbReference>
<dbReference type="SUPFAM" id="SSF81345">
    <property type="entry name" value="ABC transporter involved in vitamin B12 uptake, BtuC"/>
    <property type="match status" value="1"/>
</dbReference>
<comment type="similarity">
    <text evidence="2">Belongs to the binding-protein-dependent transport system permease family. FecCD subfamily.</text>
</comment>
<keyword evidence="10" id="KW-1185">Reference proteome</keyword>
<dbReference type="PANTHER" id="PTHR30472">
    <property type="entry name" value="FERRIC ENTEROBACTIN TRANSPORT SYSTEM PERMEASE PROTEIN"/>
    <property type="match status" value="1"/>
</dbReference>
<dbReference type="Gene3D" id="1.10.3470.10">
    <property type="entry name" value="ABC transporter involved in vitamin B12 uptake, BtuC"/>
    <property type="match status" value="1"/>
</dbReference>
<keyword evidence="4" id="KW-1003">Cell membrane</keyword>
<dbReference type="GO" id="GO:0005886">
    <property type="term" value="C:plasma membrane"/>
    <property type="evidence" value="ECO:0007669"/>
    <property type="project" value="UniProtKB-SubCell"/>
</dbReference>
<evidence type="ECO:0000256" key="4">
    <source>
        <dbReference type="ARBA" id="ARBA00022475"/>
    </source>
</evidence>
<protein>
    <submittedName>
        <fullName evidence="9">Iron complex transport system permease protein</fullName>
    </submittedName>
</protein>
<feature type="transmembrane region" description="Helical" evidence="8">
    <location>
        <begin position="136"/>
        <end position="155"/>
    </location>
</feature>
<feature type="transmembrane region" description="Helical" evidence="8">
    <location>
        <begin position="26"/>
        <end position="45"/>
    </location>
</feature>
<comment type="caution">
    <text evidence="9">The sequence shown here is derived from an EMBL/GenBank/DDBJ whole genome shotgun (WGS) entry which is preliminary data.</text>
</comment>
<evidence type="ECO:0000313" key="9">
    <source>
        <dbReference type="EMBL" id="MBB3039454.1"/>
    </source>
</evidence>
<dbReference type="RefSeq" id="WP_064438498.1">
    <property type="nucleotide sequence ID" value="NZ_BDDI01000001.1"/>
</dbReference>
<evidence type="ECO:0000256" key="8">
    <source>
        <dbReference type="SAM" id="Phobius"/>
    </source>
</evidence>
<dbReference type="InterPro" id="IPR000522">
    <property type="entry name" value="ABC_transptr_permease_BtuC"/>
</dbReference>
<keyword evidence="6 8" id="KW-1133">Transmembrane helix</keyword>
<feature type="transmembrane region" description="Helical" evidence="8">
    <location>
        <begin position="322"/>
        <end position="341"/>
    </location>
</feature>
<evidence type="ECO:0000256" key="7">
    <source>
        <dbReference type="ARBA" id="ARBA00023136"/>
    </source>
</evidence>
<evidence type="ECO:0000256" key="5">
    <source>
        <dbReference type="ARBA" id="ARBA00022692"/>
    </source>
</evidence>
<dbReference type="EMBL" id="JACHWS010000004">
    <property type="protein sequence ID" value="MBB3039454.1"/>
    <property type="molecule type" value="Genomic_DNA"/>
</dbReference>
<dbReference type="Proteomes" id="UP000567922">
    <property type="component" value="Unassembled WGS sequence"/>
</dbReference>
<sequence length="350" mass="35852">MTVLPAGTVLLSSPDRRMTFRLHQRSILITCVLAVAAAAIAVWSLTLGHYEMGVADIIRVMTGGGTLIETDVLLNDRLPRVTVALLTGAAFALSGAILQRIASNPLVSPDVIGINAGAAFGALVVITVIGGSGIHIVAGALGGAVLAMTLILAVANKNGLTGYRLVLVGIGVSAMLSSVISLILTRANIYQAHTAAMWLTGSLANRAWTHAVIIGVTLAALTPALTYLARFLRLLELGDELAHTLSGRRGSNRVALVIVAVTLAAMATAAAGPIGFVALVAPQIVRRLLRERSPGLIPAAAAGALLVVTADLAARLMFPAELPVGVVTAIIGAPVLVYLLARATRIGHAG</sequence>
<dbReference type="InterPro" id="IPR037294">
    <property type="entry name" value="ABC_BtuC-like"/>
</dbReference>
<accession>A0A839RTR2</accession>
<dbReference type="GO" id="GO:0033214">
    <property type="term" value="P:siderophore-iron import into cell"/>
    <property type="evidence" value="ECO:0007669"/>
    <property type="project" value="TreeGrafter"/>
</dbReference>
<reference evidence="9 10" key="1">
    <citation type="submission" date="2020-08" db="EMBL/GenBank/DDBJ databases">
        <title>Sequencing the genomes of 1000 actinobacteria strains.</title>
        <authorList>
            <person name="Klenk H.-P."/>
        </authorList>
    </citation>
    <scope>NUCLEOTIDE SEQUENCE [LARGE SCALE GENOMIC DNA]</scope>
    <source>
        <strain evidence="9 10">DSM 45258</strain>
    </source>
</reference>
<dbReference type="Pfam" id="PF01032">
    <property type="entry name" value="FecCD"/>
    <property type="match status" value="1"/>
</dbReference>
<evidence type="ECO:0000256" key="1">
    <source>
        <dbReference type="ARBA" id="ARBA00004651"/>
    </source>
</evidence>
<name>A0A839RTR2_9ACTN</name>
<keyword evidence="7 8" id="KW-0472">Membrane</keyword>
<keyword evidence="3" id="KW-0813">Transport</keyword>
<evidence type="ECO:0000313" key="10">
    <source>
        <dbReference type="Proteomes" id="UP000567922"/>
    </source>
</evidence>
<feature type="transmembrane region" description="Helical" evidence="8">
    <location>
        <begin position="207"/>
        <end position="229"/>
    </location>
</feature>
<organism evidence="9 10">
    <name type="scientific">Hoyosella altamirensis</name>
    <dbReference type="NCBI Taxonomy" id="616997"/>
    <lineage>
        <taxon>Bacteria</taxon>
        <taxon>Bacillati</taxon>
        <taxon>Actinomycetota</taxon>
        <taxon>Actinomycetes</taxon>
        <taxon>Mycobacteriales</taxon>
        <taxon>Hoyosellaceae</taxon>
        <taxon>Hoyosella</taxon>
    </lineage>
</organism>
<dbReference type="PANTHER" id="PTHR30472:SF24">
    <property type="entry name" value="FERRIC ENTEROBACTIN TRANSPORT SYSTEM PERMEASE PROTEIN FEPG"/>
    <property type="match status" value="1"/>
</dbReference>
<feature type="transmembrane region" description="Helical" evidence="8">
    <location>
        <begin position="111"/>
        <end position="129"/>
    </location>
</feature>
<keyword evidence="5 8" id="KW-0812">Transmembrane</keyword>
<feature type="transmembrane region" description="Helical" evidence="8">
    <location>
        <begin position="254"/>
        <end position="281"/>
    </location>
</feature>
<dbReference type="AlphaFoldDB" id="A0A839RTR2"/>
<evidence type="ECO:0000256" key="2">
    <source>
        <dbReference type="ARBA" id="ARBA00007935"/>
    </source>
</evidence>
<gene>
    <name evidence="9" type="ORF">FHU29_003942</name>
</gene>
<comment type="subcellular location">
    <subcellularLocation>
        <location evidence="1">Cell membrane</location>
        <topology evidence="1">Multi-pass membrane protein</topology>
    </subcellularLocation>
</comment>
<proteinExistence type="inferred from homology"/>
<evidence type="ECO:0000256" key="6">
    <source>
        <dbReference type="ARBA" id="ARBA00022989"/>
    </source>
</evidence>
<feature type="transmembrane region" description="Helical" evidence="8">
    <location>
        <begin position="161"/>
        <end position="186"/>
    </location>
</feature>